<feature type="region of interest" description="Disordered" evidence="1">
    <location>
        <begin position="42"/>
        <end position="112"/>
    </location>
</feature>
<dbReference type="AlphaFoldDB" id="A0A7J8D1Q5"/>
<accession>A0A7J8D1Q5</accession>
<name>A0A7J8D1Q5_MOLMO</name>
<comment type="caution">
    <text evidence="2">The sequence shown here is derived from an EMBL/GenBank/DDBJ whole genome shotgun (WGS) entry which is preliminary data.</text>
</comment>
<feature type="compositionally biased region" description="Basic and acidic residues" evidence="1">
    <location>
        <begin position="42"/>
        <end position="55"/>
    </location>
</feature>
<evidence type="ECO:0000313" key="3">
    <source>
        <dbReference type="Proteomes" id="UP000550707"/>
    </source>
</evidence>
<proteinExistence type="predicted"/>
<keyword evidence="3" id="KW-1185">Reference proteome</keyword>
<feature type="compositionally biased region" description="Polar residues" evidence="1">
    <location>
        <begin position="83"/>
        <end position="112"/>
    </location>
</feature>
<gene>
    <name evidence="2" type="ORF">HJG59_015687</name>
</gene>
<feature type="region of interest" description="Disordered" evidence="1">
    <location>
        <begin position="1"/>
        <end position="23"/>
    </location>
</feature>
<protein>
    <submittedName>
        <fullName evidence="2">Ring finger protein 135</fullName>
    </submittedName>
</protein>
<feature type="compositionally biased region" description="Low complexity" evidence="1">
    <location>
        <begin position="58"/>
        <end position="69"/>
    </location>
</feature>
<dbReference type="Proteomes" id="UP000550707">
    <property type="component" value="Unassembled WGS sequence"/>
</dbReference>
<organism evidence="2 3">
    <name type="scientific">Molossus molossus</name>
    <name type="common">Pallas' mastiff bat</name>
    <name type="synonym">Vespertilio molossus</name>
    <dbReference type="NCBI Taxonomy" id="27622"/>
    <lineage>
        <taxon>Eukaryota</taxon>
        <taxon>Metazoa</taxon>
        <taxon>Chordata</taxon>
        <taxon>Craniata</taxon>
        <taxon>Vertebrata</taxon>
        <taxon>Euteleostomi</taxon>
        <taxon>Mammalia</taxon>
        <taxon>Eutheria</taxon>
        <taxon>Laurasiatheria</taxon>
        <taxon>Chiroptera</taxon>
        <taxon>Yangochiroptera</taxon>
        <taxon>Molossidae</taxon>
        <taxon>Molossus</taxon>
    </lineage>
</organism>
<dbReference type="EMBL" id="JACASF010000019">
    <property type="protein sequence ID" value="KAF6416995.1"/>
    <property type="molecule type" value="Genomic_DNA"/>
</dbReference>
<reference evidence="2 3" key="1">
    <citation type="journal article" date="2020" name="Nature">
        <title>Six reference-quality genomes reveal evolution of bat adaptations.</title>
        <authorList>
            <person name="Jebb D."/>
            <person name="Huang Z."/>
            <person name="Pippel M."/>
            <person name="Hughes G.M."/>
            <person name="Lavrichenko K."/>
            <person name="Devanna P."/>
            <person name="Winkler S."/>
            <person name="Jermiin L.S."/>
            <person name="Skirmuntt E.C."/>
            <person name="Katzourakis A."/>
            <person name="Burkitt-Gray L."/>
            <person name="Ray D.A."/>
            <person name="Sullivan K.A.M."/>
            <person name="Roscito J.G."/>
            <person name="Kirilenko B.M."/>
            <person name="Davalos L.M."/>
            <person name="Corthals A.P."/>
            <person name="Power M.L."/>
            <person name="Jones G."/>
            <person name="Ransome R.D."/>
            <person name="Dechmann D.K.N."/>
            <person name="Locatelli A.G."/>
            <person name="Puechmaille S.J."/>
            <person name="Fedrigo O."/>
            <person name="Jarvis E.D."/>
            <person name="Hiller M."/>
            <person name="Vernes S.C."/>
            <person name="Myers E.W."/>
            <person name="Teeling E.C."/>
        </authorList>
    </citation>
    <scope>NUCLEOTIDE SEQUENCE [LARGE SCALE GENOMIC DNA]</scope>
    <source>
        <strain evidence="2">MMolMol1</strain>
        <tissue evidence="2">Muscle</tissue>
    </source>
</reference>
<evidence type="ECO:0000313" key="2">
    <source>
        <dbReference type="EMBL" id="KAF6416995.1"/>
    </source>
</evidence>
<sequence>MAFSGGVDHSSAAPQLGTPSMPEEKVRDILHNLEDIRGKLQDRFAGKEPLEEQRQVKLPKGLSSSSGPLTDQDHLASRFAQRDSYQQRQSLAAASGRSSCPTLVPSFPSNVL</sequence>
<evidence type="ECO:0000256" key="1">
    <source>
        <dbReference type="SAM" id="MobiDB-lite"/>
    </source>
</evidence>